<dbReference type="AlphaFoldDB" id="A0A386Z9F9"/>
<dbReference type="SUPFAM" id="SSF46689">
    <property type="entry name" value="Homeodomain-like"/>
    <property type="match status" value="1"/>
</dbReference>
<protein>
    <submittedName>
        <fullName evidence="1">DUF433 domain-containing protein</fullName>
    </submittedName>
</protein>
<keyword evidence="2" id="KW-1185">Reference proteome</keyword>
<dbReference type="Gene3D" id="1.10.10.10">
    <property type="entry name" value="Winged helix-like DNA-binding domain superfamily/Winged helix DNA-binding domain"/>
    <property type="match status" value="1"/>
</dbReference>
<dbReference type="PANTHER" id="PTHR34849:SF3">
    <property type="entry name" value="SSR2962 PROTEIN"/>
    <property type="match status" value="1"/>
</dbReference>
<dbReference type="InterPro" id="IPR009057">
    <property type="entry name" value="Homeodomain-like_sf"/>
</dbReference>
<proteinExistence type="predicted"/>
<dbReference type="EMBL" id="CP032568">
    <property type="protein sequence ID" value="AYF73235.1"/>
    <property type="molecule type" value="Genomic_DNA"/>
</dbReference>
<dbReference type="PANTHER" id="PTHR34849">
    <property type="entry name" value="SSL5025 PROTEIN"/>
    <property type="match status" value="1"/>
</dbReference>
<reference evidence="1 2" key="1">
    <citation type="submission" date="2018-09" db="EMBL/GenBank/DDBJ databases">
        <title>Nocardia yunnanensis sp. nov., an actinomycete isolated from a soil sample.</title>
        <authorList>
            <person name="Zhang J."/>
        </authorList>
    </citation>
    <scope>NUCLEOTIDE SEQUENCE [LARGE SCALE GENOMIC DNA]</scope>
    <source>
        <strain evidence="1 2">CFHS0054</strain>
    </source>
</reference>
<dbReference type="RefSeq" id="WP_120735172.1">
    <property type="nucleotide sequence ID" value="NZ_CP032568.1"/>
</dbReference>
<dbReference type="OrthoDB" id="200074at2"/>
<gene>
    <name evidence="1" type="ORF">D7D52_04440</name>
</gene>
<dbReference type="InterPro" id="IPR036388">
    <property type="entry name" value="WH-like_DNA-bd_sf"/>
</dbReference>
<dbReference type="Proteomes" id="UP000267164">
    <property type="component" value="Chromosome"/>
</dbReference>
<accession>A0A386Z9F9</accession>
<evidence type="ECO:0000313" key="2">
    <source>
        <dbReference type="Proteomes" id="UP000267164"/>
    </source>
</evidence>
<dbReference type="InterPro" id="IPR007367">
    <property type="entry name" value="DUF433"/>
</dbReference>
<name>A0A386Z9F9_9NOCA</name>
<dbReference type="Pfam" id="PF04255">
    <property type="entry name" value="DUF433"/>
    <property type="match status" value="1"/>
</dbReference>
<dbReference type="KEGG" id="nyu:D7D52_04440"/>
<sequence>MSHLHRITIDPTICNGTPVITGTHYPVALIIDLLRSGLTPTELLTDHPTLTRPDLVAALRRHRPRPHKGPHQFPHTRT</sequence>
<evidence type="ECO:0000313" key="1">
    <source>
        <dbReference type="EMBL" id="AYF73235.1"/>
    </source>
</evidence>
<organism evidence="1 2">
    <name type="scientific">Nocardia yunnanensis</name>
    <dbReference type="NCBI Taxonomy" id="2382165"/>
    <lineage>
        <taxon>Bacteria</taxon>
        <taxon>Bacillati</taxon>
        <taxon>Actinomycetota</taxon>
        <taxon>Actinomycetes</taxon>
        <taxon>Mycobacteriales</taxon>
        <taxon>Nocardiaceae</taxon>
        <taxon>Nocardia</taxon>
    </lineage>
</organism>